<keyword evidence="2" id="KW-1185">Reference proteome</keyword>
<name>W6PTK7_PENRF</name>
<dbReference type="Proteomes" id="UP000030686">
    <property type="component" value="Unassembled WGS sequence"/>
</dbReference>
<organism evidence="1 2">
    <name type="scientific">Penicillium roqueforti (strain FM164)</name>
    <dbReference type="NCBI Taxonomy" id="1365484"/>
    <lineage>
        <taxon>Eukaryota</taxon>
        <taxon>Fungi</taxon>
        <taxon>Dikarya</taxon>
        <taxon>Ascomycota</taxon>
        <taxon>Pezizomycotina</taxon>
        <taxon>Eurotiomycetes</taxon>
        <taxon>Eurotiomycetidae</taxon>
        <taxon>Eurotiales</taxon>
        <taxon>Aspergillaceae</taxon>
        <taxon>Penicillium</taxon>
    </lineage>
</organism>
<dbReference type="OrthoDB" id="3563457at2759"/>
<accession>W6PTK7</accession>
<proteinExistence type="predicted"/>
<protein>
    <submittedName>
        <fullName evidence="1">Genomic scaffold, ProqFM164S01</fullName>
    </submittedName>
</protein>
<dbReference type="EMBL" id="HG792015">
    <property type="protein sequence ID" value="CDM27210.1"/>
    <property type="molecule type" value="Genomic_DNA"/>
</dbReference>
<reference evidence="1" key="1">
    <citation type="journal article" date="2014" name="Nat. Commun.">
        <title>Multiple recent horizontal transfers of a large genomic region in cheese making fungi.</title>
        <authorList>
            <person name="Cheeseman K."/>
            <person name="Ropars J."/>
            <person name="Renault P."/>
            <person name="Dupont J."/>
            <person name="Gouzy J."/>
            <person name="Branca A."/>
            <person name="Abraham A.L."/>
            <person name="Ceppi M."/>
            <person name="Conseiller E."/>
            <person name="Debuchy R."/>
            <person name="Malagnac F."/>
            <person name="Goarin A."/>
            <person name="Silar P."/>
            <person name="Lacoste S."/>
            <person name="Sallet E."/>
            <person name="Bensimon A."/>
            <person name="Giraud T."/>
            <person name="Brygoo Y."/>
        </authorList>
    </citation>
    <scope>NUCLEOTIDE SEQUENCE [LARGE SCALE GENOMIC DNA]</scope>
    <source>
        <strain evidence="1">FM164</strain>
    </source>
</reference>
<sequence>MTQIANQSRSLTLYSDTWTLLPPDTSNLLKPRGRLLNTIHQVLTRLQGWSQSVNLGKMGNRPMTMGFWCLLLRVFIDWLVDIVSTAIPKSVLKVFKDEMITLESLLALPAPSQSIDEHGIYLSVITETYQHGNTVSIYVGSSVAIRVRIIRHKSPSLWETHPNSPLYRLLWQGVKAQFRLLASLKSPIERGYLKLFEGVFIVLLGGLQKPQYETEWVKDSAWGLYN</sequence>
<evidence type="ECO:0000313" key="2">
    <source>
        <dbReference type="Proteomes" id="UP000030686"/>
    </source>
</evidence>
<evidence type="ECO:0000313" key="1">
    <source>
        <dbReference type="EMBL" id="CDM27210.1"/>
    </source>
</evidence>
<gene>
    <name evidence="1" type="ORF">PROQFM164_S01g001019</name>
</gene>
<dbReference type="STRING" id="1365484.W6PTK7"/>
<dbReference type="AlphaFoldDB" id="W6PTK7"/>